<feature type="compositionally biased region" description="Basic residues" evidence="6">
    <location>
        <begin position="750"/>
        <end position="762"/>
    </location>
</feature>
<keyword evidence="3" id="KW-0808">Transferase</keyword>
<keyword evidence="4" id="KW-0012">Acyltransferase</keyword>
<dbReference type="PROSITE" id="PS52004">
    <property type="entry name" value="KS3_2"/>
    <property type="match status" value="1"/>
</dbReference>
<evidence type="ECO:0008006" key="11">
    <source>
        <dbReference type="Google" id="ProtNLM"/>
    </source>
</evidence>
<dbReference type="PROSITE" id="PS52019">
    <property type="entry name" value="PKS_MFAS_DH"/>
    <property type="match status" value="1"/>
</dbReference>
<dbReference type="InterPro" id="IPR020841">
    <property type="entry name" value="PKS_Beta-ketoAc_synthase_dom"/>
</dbReference>
<feature type="compositionally biased region" description="Basic residues" evidence="6">
    <location>
        <begin position="778"/>
        <end position="796"/>
    </location>
</feature>
<keyword evidence="1" id="KW-0596">Phosphopantetheine</keyword>
<dbReference type="SUPFAM" id="SSF52151">
    <property type="entry name" value="FabD/lysophospholipase-like"/>
    <property type="match status" value="1"/>
</dbReference>
<dbReference type="InterPro" id="IPR042104">
    <property type="entry name" value="PKS_dehydratase_sf"/>
</dbReference>
<dbReference type="InterPro" id="IPR020807">
    <property type="entry name" value="PKS_DH"/>
</dbReference>
<dbReference type="InterPro" id="IPR001227">
    <property type="entry name" value="Ac_transferase_dom_sf"/>
</dbReference>
<dbReference type="InterPro" id="IPR016039">
    <property type="entry name" value="Thiolase-like"/>
</dbReference>
<dbReference type="PANTHER" id="PTHR43775">
    <property type="entry name" value="FATTY ACID SYNTHASE"/>
    <property type="match status" value="1"/>
</dbReference>
<evidence type="ECO:0000313" key="9">
    <source>
        <dbReference type="EMBL" id="BCB74408.1"/>
    </source>
</evidence>
<dbReference type="Gene3D" id="3.40.366.10">
    <property type="entry name" value="Malonyl-Coenzyme A Acyl Carrier Protein, domain 2"/>
    <property type="match status" value="1"/>
</dbReference>
<dbReference type="InterPro" id="IPR050091">
    <property type="entry name" value="PKS_NRPS_Biosynth_Enz"/>
</dbReference>
<dbReference type="Pfam" id="PF00698">
    <property type="entry name" value="Acyl_transf_1"/>
    <property type="match status" value="1"/>
</dbReference>
<feature type="region of interest" description="C-terminal hotdog fold" evidence="5">
    <location>
        <begin position="751"/>
        <end position="924"/>
    </location>
</feature>
<sequence>MIRQALANARLAPSDVDAVEAHGTGTKLGDPIEAQALLATYGQGRERPLWLGSVKSNIGHTQAAAGVAGVIKMVLAMRHGTLPQTLHVDAPTPEVDWTAGAVSLLTEPVEWSANGHPRRAGVSSFGISGTNAHVIIEEGDAPSPAADVAPQDPQAPVVPWVLSAKSEAALRGQAARLASFASGGAQSPADVGWSLLSRSRMPWRAVVAGRDGAELAAALRDFAAADPAAGVVSGPGTGAGAGVVFVFPGQGSQWAGMAAELLASSPVFAAAFDECATALSSFVDWDPRAVLTDPELLERVEMVQPVLWAVMVSLAEVWQSYGVRPAAVVGHSQGEIAAACVAGALSLEDGARVVALRARAVRKLAGGGAMVSVAAPTERVAELLAGHDGVSIAAVNGPGSVVVAGLTGPVDEFVRYLDEREVRNKRIPVDYAAHSVQVEPIRDELLAMMAAVRPRAARVPWYSTADRRWMDGTQADAEYWYRMTRQAVWFGPAIEALLDGRYHGFVEVSPHPVLTVGIQESIDAAAAPAWVTGTLRRDEGGTQRLYTSLGTAYANGVEVDWHRAFAGIQPRTVDLPTYAFQGNRYWLSPPPAGSGDVTAAGLGSAEHPLLGASVTLADGDGVLLTGRLSVKTHPWLADHAVSGAIFLPGTAFVELAVRAGDEVGANLLDDLTLNAPLVLPENGARQLQITVGAPDHTGNRELAIWSRLEDGDPEWIRHAEGVLATTSEAPESTDDLVAWPRPAPTVSPRRLVRRPRPGRARIRPGVPGPARGVAARQRPLRRGRAPGRRARRRRSLRAAPGSARLRPARRRPRRLERRQPQRASVCLERCPPPRGRSGDPARPALPGRRRSRTDRACRRRDRRTRRRGAVPRPPRDLLRPARRRPRQHRRVDVPLRLGGPRRAGAGHPAPLGTDRRPRPGASRPPRRDSPGPRRRTGCRRPGRARLPGTHSGGGRRRRRAPGHRADARAGSAVAGRRAVRGQPSDRPHQRCRRRTRGAGL</sequence>
<feature type="compositionally biased region" description="Low complexity" evidence="6">
    <location>
        <begin position="763"/>
        <end position="777"/>
    </location>
</feature>
<dbReference type="Gene3D" id="3.40.47.10">
    <property type="match status" value="1"/>
</dbReference>
<dbReference type="InterPro" id="IPR014031">
    <property type="entry name" value="Ketoacyl_synth_C"/>
</dbReference>
<feature type="compositionally biased region" description="Basic residues" evidence="6">
    <location>
        <begin position="932"/>
        <end position="943"/>
    </location>
</feature>
<keyword evidence="10" id="KW-1185">Reference proteome</keyword>
<dbReference type="Gene3D" id="3.10.129.110">
    <property type="entry name" value="Polyketide synthase dehydratase"/>
    <property type="match status" value="1"/>
</dbReference>
<dbReference type="PANTHER" id="PTHR43775:SF51">
    <property type="entry name" value="INACTIVE PHENOLPHTHIOCEROL SYNTHESIS POLYKETIDE SYNTHASE TYPE I PKS1-RELATED"/>
    <property type="match status" value="1"/>
</dbReference>
<dbReference type="Pfam" id="PF21089">
    <property type="entry name" value="PKS_DH_N"/>
    <property type="match status" value="1"/>
</dbReference>
<dbReference type="Gene3D" id="3.30.70.3290">
    <property type="match status" value="1"/>
</dbReference>
<dbReference type="SUPFAM" id="SSF55048">
    <property type="entry name" value="Probable ACP-binding domain of malonyl-CoA ACP transacylase"/>
    <property type="match status" value="1"/>
</dbReference>
<feature type="compositionally biased region" description="Basic residues" evidence="6">
    <location>
        <begin position="953"/>
        <end position="962"/>
    </location>
</feature>
<dbReference type="SMART" id="SM00825">
    <property type="entry name" value="PKS_KS"/>
    <property type="match status" value="1"/>
</dbReference>
<dbReference type="InterPro" id="IPR032821">
    <property type="entry name" value="PKS_assoc"/>
</dbReference>
<evidence type="ECO:0000256" key="3">
    <source>
        <dbReference type="ARBA" id="ARBA00022679"/>
    </source>
</evidence>
<dbReference type="SMART" id="SM00827">
    <property type="entry name" value="PKS_AT"/>
    <property type="match status" value="1"/>
</dbReference>
<evidence type="ECO:0000259" key="8">
    <source>
        <dbReference type="PROSITE" id="PS52019"/>
    </source>
</evidence>
<feature type="region of interest" description="N-terminal hotdog fold" evidence="5">
    <location>
        <begin position="607"/>
        <end position="730"/>
    </location>
</feature>
<comment type="caution">
    <text evidence="5">Lacks conserved residue(s) required for the propagation of feature annotation.</text>
</comment>
<reference evidence="9 10" key="2">
    <citation type="submission" date="2020-03" db="EMBL/GenBank/DDBJ databases">
        <authorList>
            <person name="Ichikawa N."/>
            <person name="Kimura A."/>
            <person name="Kitahashi Y."/>
            <person name="Uohara A."/>
        </authorList>
    </citation>
    <scope>NUCLEOTIDE SEQUENCE [LARGE SCALE GENOMIC DNA]</scope>
    <source>
        <strain evidence="9 10">NBRC 107702</strain>
    </source>
</reference>
<reference evidence="9 10" key="1">
    <citation type="submission" date="2020-03" db="EMBL/GenBank/DDBJ databases">
        <title>Whole genome shotgun sequence of Phytohabitans flavus NBRC 107702.</title>
        <authorList>
            <person name="Komaki H."/>
            <person name="Tamura T."/>
        </authorList>
    </citation>
    <scope>NUCLEOTIDE SEQUENCE [LARGE SCALE GENOMIC DNA]</scope>
    <source>
        <strain evidence="9 10">NBRC 107702</strain>
    </source>
</reference>
<dbReference type="GO" id="GO:0004312">
    <property type="term" value="F:fatty acid synthase activity"/>
    <property type="evidence" value="ECO:0007669"/>
    <property type="project" value="TreeGrafter"/>
</dbReference>
<feature type="domain" description="PKS/mFAS DH" evidence="8">
    <location>
        <begin position="607"/>
        <end position="924"/>
    </location>
</feature>
<dbReference type="FunFam" id="3.40.366.10:FF:000002">
    <property type="entry name" value="Probable polyketide synthase 2"/>
    <property type="match status" value="1"/>
</dbReference>
<evidence type="ECO:0000259" key="7">
    <source>
        <dbReference type="PROSITE" id="PS52004"/>
    </source>
</evidence>
<dbReference type="InterPro" id="IPR049900">
    <property type="entry name" value="PKS_mFAS_DH"/>
</dbReference>
<feature type="region of interest" description="Disordered" evidence="6">
    <location>
        <begin position="724"/>
        <end position="1000"/>
    </location>
</feature>
<dbReference type="Pfam" id="PF02801">
    <property type="entry name" value="Ketoacyl-synt_C"/>
    <property type="match status" value="1"/>
</dbReference>
<name>A0A6F8XKT9_9ACTN</name>
<dbReference type="InterPro" id="IPR049552">
    <property type="entry name" value="PKS_DH_N"/>
</dbReference>
<feature type="domain" description="Ketosynthase family 3 (KS3)" evidence="7">
    <location>
        <begin position="1"/>
        <end position="138"/>
    </location>
</feature>
<organism evidence="9 10">
    <name type="scientific">Phytohabitans flavus</name>
    <dbReference type="NCBI Taxonomy" id="1076124"/>
    <lineage>
        <taxon>Bacteria</taxon>
        <taxon>Bacillati</taxon>
        <taxon>Actinomycetota</taxon>
        <taxon>Actinomycetes</taxon>
        <taxon>Micromonosporales</taxon>
        <taxon>Micromonosporaceae</taxon>
    </lineage>
</organism>
<evidence type="ECO:0000313" key="10">
    <source>
        <dbReference type="Proteomes" id="UP000502508"/>
    </source>
</evidence>
<dbReference type="InterPro" id="IPR016036">
    <property type="entry name" value="Malonyl_transacylase_ACP-bd"/>
</dbReference>
<evidence type="ECO:0000256" key="2">
    <source>
        <dbReference type="ARBA" id="ARBA00022553"/>
    </source>
</evidence>
<dbReference type="CDD" id="cd00833">
    <property type="entry name" value="PKS"/>
    <property type="match status" value="1"/>
</dbReference>
<dbReference type="Proteomes" id="UP000502508">
    <property type="component" value="Chromosome"/>
</dbReference>
<dbReference type="GO" id="GO:0006633">
    <property type="term" value="P:fatty acid biosynthetic process"/>
    <property type="evidence" value="ECO:0007669"/>
    <property type="project" value="TreeGrafter"/>
</dbReference>
<gene>
    <name evidence="9" type="ORF">Pflav_008180</name>
</gene>
<dbReference type="SMART" id="SM00826">
    <property type="entry name" value="PKS_DH"/>
    <property type="match status" value="1"/>
</dbReference>
<feature type="compositionally biased region" description="Low complexity" evidence="6">
    <location>
        <begin position="894"/>
        <end position="912"/>
    </location>
</feature>
<dbReference type="SUPFAM" id="SSF53901">
    <property type="entry name" value="Thiolase-like"/>
    <property type="match status" value="1"/>
</dbReference>
<feature type="compositionally biased region" description="Basic residues" evidence="6">
    <location>
        <begin position="880"/>
        <end position="889"/>
    </location>
</feature>
<accession>A0A6F8XKT9</accession>
<proteinExistence type="predicted"/>
<evidence type="ECO:0000256" key="1">
    <source>
        <dbReference type="ARBA" id="ARBA00022450"/>
    </source>
</evidence>
<dbReference type="Pfam" id="PF16197">
    <property type="entry name" value="KAsynt_C_assoc"/>
    <property type="match status" value="1"/>
</dbReference>
<feature type="compositionally biased region" description="Basic residues" evidence="6">
    <location>
        <begin position="806"/>
        <end position="816"/>
    </location>
</feature>
<dbReference type="InterPro" id="IPR014043">
    <property type="entry name" value="Acyl_transferase_dom"/>
</dbReference>
<dbReference type="AlphaFoldDB" id="A0A6F8XKT9"/>
<feature type="compositionally biased region" description="Basic residues" evidence="6">
    <location>
        <begin position="989"/>
        <end position="1000"/>
    </location>
</feature>
<evidence type="ECO:0000256" key="6">
    <source>
        <dbReference type="SAM" id="MobiDB-lite"/>
    </source>
</evidence>
<keyword evidence="2" id="KW-0597">Phosphoprotein</keyword>
<protein>
    <recommendedName>
        <fullName evidence="11">Malonyl-CoA:ACP transacylase (MAT) domain-containing protein</fullName>
    </recommendedName>
</protein>
<evidence type="ECO:0000256" key="5">
    <source>
        <dbReference type="PROSITE-ProRule" id="PRU01363"/>
    </source>
</evidence>
<dbReference type="KEGG" id="pfla:Pflav_008180"/>
<dbReference type="InterPro" id="IPR016035">
    <property type="entry name" value="Acyl_Trfase/lysoPLipase"/>
</dbReference>
<dbReference type="EMBL" id="AP022870">
    <property type="protein sequence ID" value="BCB74408.1"/>
    <property type="molecule type" value="Genomic_DNA"/>
</dbReference>
<feature type="compositionally biased region" description="Basic residues" evidence="6">
    <location>
        <begin position="847"/>
        <end position="869"/>
    </location>
</feature>
<evidence type="ECO:0000256" key="4">
    <source>
        <dbReference type="ARBA" id="ARBA00023315"/>
    </source>
</evidence>